<dbReference type="SMART" id="SM00363">
    <property type="entry name" value="S4"/>
    <property type="match status" value="1"/>
</dbReference>
<dbReference type="InterPro" id="IPR020103">
    <property type="entry name" value="PsdUridine_synth_cat_dom_sf"/>
</dbReference>
<dbReference type="SUPFAM" id="SSF55120">
    <property type="entry name" value="Pseudouridine synthase"/>
    <property type="match status" value="1"/>
</dbReference>
<evidence type="ECO:0000313" key="8">
    <source>
        <dbReference type="Proteomes" id="UP000317421"/>
    </source>
</evidence>
<dbReference type="InterPro" id="IPR006225">
    <property type="entry name" value="PsdUridine_synth_RluC/D"/>
</dbReference>
<dbReference type="PANTHER" id="PTHR21600:SF44">
    <property type="entry name" value="RIBOSOMAL LARGE SUBUNIT PSEUDOURIDINE SYNTHASE D"/>
    <property type="match status" value="1"/>
</dbReference>
<comment type="catalytic activity">
    <reaction evidence="5">
        <text>a uridine in RNA = a pseudouridine in RNA</text>
        <dbReference type="Rhea" id="RHEA:48348"/>
        <dbReference type="Rhea" id="RHEA-COMP:12068"/>
        <dbReference type="Rhea" id="RHEA-COMP:12069"/>
        <dbReference type="ChEBI" id="CHEBI:65314"/>
        <dbReference type="ChEBI" id="CHEBI:65315"/>
    </reaction>
</comment>
<keyword evidence="4" id="KW-0694">RNA-binding</keyword>
<dbReference type="GO" id="GO:0120159">
    <property type="term" value="F:rRNA pseudouridine synthase activity"/>
    <property type="evidence" value="ECO:0007669"/>
    <property type="project" value="UniProtKB-ARBA"/>
</dbReference>
<evidence type="ECO:0000313" key="7">
    <source>
        <dbReference type="EMBL" id="TWT95934.1"/>
    </source>
</evidence>
<dbReference type="GO" id="GO:0000455">
    <property type="term" value="P:enzyme-directed rRNA pseudouridine synthesis"/>
    <property type="evidence" value="ECO:0007669"/>
    <property type="project" value="UniProtKB-ARBA"/>
</dbReference>
<keyword evidence="8" id="KW-1185">Reference proteome</keyword>
<dbReference type="GO" id="GO:0003723">
    <property type="term" value="F:RNA binding"/>
    <property type="evidence" value="ECO:0007669"/>
    <property type="project" value="UniProtKB-KW"/>
</dbReference>
<proteinExistence type="inferred from homology"/>
<dbReference type="EMBL" id="SJPR01000004">
    <property type="protein sequence ID" value="TWT95934.1"/>
    <property type="molecule type" value="Genomic_DNA"/>
</dbReference>
<dbReference type="Pfam" id="PF01479">
    <property type="entry name" value="S4"/>
    <property type="match status" value="1"/>
</dbReference>
<dbReference type="PANTHER" id="PTHR21600">
    <property type="entry name" value="MITOCHONDRIAL RNA PSEUDOURIDINE SYNTHASE"/>
    <property type="match status" value="1"/>
</dbReference>
<dbReference type="SUPFAM" id="SSF55174">
    <property type="entry name" value="Alpha-L RNA-binding motif"/>
    <property type="match status" value="1"/>
</dbReference>
<comment type="function">
    <text evidence="5">Responsible for synthesis of pseudouridine from uracil.</text>
</comment>
<feature type="domain" description="RNA-binding S4" evidence="6">
    <location>
        <begin position="17"/>
        <end position="79"/>
    </location>
</feature>
<accession>A0A5C6A7M6</accession>
<dbReference type="EC" id="5.4.99.-" evidence="5"/>
<evidence type="ECO:0000256" key="1">
    <source>
        <dbReference type="ARBA" id="ARBA00010876"/>
    </source>
</evidence>
<organism evidence="7 8">
    <name type="scientific">Botrimarina colliarenosi</name>
    <dbReference type="NCBI Taxonomy" id="2528001"/>
    <lineage>
        <taxon>Bacteria</taxon>
        <taxon>Pseudomonadati</taxon>
        <taxon>Planctomycetota</taxon>
        <taxon>Planctomycetia</taxon>
        <taxon>Pirellulales</taxon>
        <taxon>Lacipirellulaceae</taxon>
        <taxon>Botrimarina</taxon>
    </lineage>
</organism>
<dbReference type="AlphaFoldDB" id="A0A5C6A7M6"/>
<comment type="similarity">
    <text evidence="1 5">Belongs to the pseudouridine synthase RluA family.</text>
</comment>
<reference evidence="7 8" key="1">
    <citation type="submission" date="2019-02" db="EMBL/GenBank/DDBJ databases">
        <title>Deep-cultivation of Planctomycetes and their phenomic and genomic characterization uncovers novel biology.</title>
        <authorList>
            <person name="Wiegand S."/>
            <person name="Jogler M."/>
            <person name="Boedeker C."/>
            <person name="Pinto D."/>
            <person name="Vollmers J."/>
            <person name="Rivas-Marin E."/>
            <person name="Kohn T."/>
            <person name="Peeters S.H."/>
            <person name="Heuer A."/>
            <person name="Rast P."/>
            <person name="Oberbeckmann S."/>
            <person name="Bunk B."/>
            <person name="Jeske O."/>
            <person name="Meyerdierks A."/>
            <person name="Storesund J.E."/>
            <person name="Kallscheuer N."/>
            <person name="Luecker S."/>
            <person name="Lage O.M."/>
            <person name="Pohl T."/>
            <person name="Merkel B.J."/>
            <person name="Hornburger P."/>
            <person name="Mueller R.-W."/>
            <person name="Bruemmer F."/>
            <person name="Labrenz M."/>
            <person name="Spormann A.M."/>
            <person name="Op Den Camp H."/>
            <person name="Overmann J."/>
            <person name="Amann R."/>
            <person name="Jetten M.S.M."/>
            <person name="Mascher T."/>
            <person name="Medema M.H."/>
            <person name="Devos D.P."/>
            <person name="Kaster A.-K."/>
            <person name="Ovreas L."/>
            <person name="Rohde M."/>
            <person name="Galperin M.Y."/>
            <person name="Jogler C."/>
        </authorList>
    </citation>
    <scope>NUCLEOTIDE SEQUENCE [LARGE SCALE GENOMIC DNA]</scope>
    <source>
        <strain evidence="7 8">Pla108</strain>
    </source>
</reference>
<dbReference type="Gene3D" id="3.30.2350.10">
    <property type="entry name" value="Pseudouridine synthase"/>
    <property type="match status" value="1"/>
</dbReference>
<dbReference type="Gene3D" id="3.10.290.10">
    <property type="entry name" value="RNA-binding S4 domain"/>
    <property type="match status" value="1"/>
</dbReference>
<dbReference type="InterPro" id="IPR002942">
    <property type="entry name" value="S4_RNA-bd"/>
</dbReference>
<evidence type="ECO:0000256" key="2">
    <source>
        <dbReference type="ARBA" id="ARBA00023235"/>
    </source>
</evidence>
<dbReference type="CDD" id="cd00165">
    <property type="entry name" value="S4"/>
    <property type="match status" value="1"/>
</dbReference>
<dbReference type="InterPro" id="IPR006145">
    <property type="entry name" value="PsdUridine_synth_RsuA/RluA"/>
</dbReference>
<dbReference type="InterPro" id="IPR006224">
    <property type="entry name" value="PsdUridine_synth_RluA-like_CS"/>
</dbReference>
<dbReference type="InterPro" id="IPR036986">
    <property type="entry name" value="S4_RNA-bd_sf"/>
</dbReference>
<dbReference type="NCBIfam" id="TIGR00005">
    <property type="entry name" value="rluA_subfam"/>
    <property type="match status" value="1"/>
</dbReference>
<sequence>MSEPLLALTVEEDDIGRRLDVVLAQRLPEFSRSLLKKAIEAGGVTVGDRRERPAYRLEAGDEVRVTSVERPVEGPAPEPIALDLVYEDDDLAVVNKPAGMVVHPAKGHWAGTLAAALAYHFGDRLSSTGGPQRPGIVHRLDRDTSGVILVAKHDQAHERLAAQFQDRTTEKEYLAIVLGEPDRDGDVIDEPIGPHPHIREKMAIRRDHPDARQAVTTFEVLERFRRCSLLLAKPKTGRTHQIRVHLAHTGHPVLCDKQYGGRSQITPSELAGGVAKPDEPALLERHALHAHRIRINHPMTNERMTFEAAAPADIEAVLSFLRG</sequence>
<evidence type="ECO:0000256" key="3">
    <source>
        <dbReference type="PIRSR" id="PIRSR606225-1"/>
    </source>
</evidence>
<protein>
    <recommendedName>
        <fullName evidence="5">Pseudouridine synthase</fullName>
        <ecNumber evidence="5">5.4.99.-</ecNumber>
    </recommendedName>
</protein>
<evidence type="ECO:0000256" key="4">
    <source>
        <dbReference type="PROSITE-ProRule" id="PRU00182"/>
    </source>
</evidence>
<comment type="caution">
    <text evidence="7">The sequence shown here is derived from an EMBL/GenBank/DDBJ whole genome shotgun (WGS) entry which is preliminary data.</text>
</comment>
<dbReference type="Pfam" id="PF00849">
    <property type="entry name" value="PseudoU_synth_2"/>
    <property type="match status" value="1"/>
</dbReference>
<dbReference type="Proteomes" id="UP000317421">
    <property type="component" value="Unassembled WGS sequence"/>
</dbReference>
<dbReference type="PROSITE" id="PS01129">
    <property type="entry name" value="PSI_RLU"/>
    <property type="match status" value="1"/>
</dbReference>
<gene>
    <name evidence="7" type="ORF">Pla108_30110</name>
</gene>
<dbReference type="InterPro" id="IPR050188">
    <property type="entry name" value="RluA_PseudoU_synthase"/>
</dbReference>
<dbReference type="RefSeq" id="WP_231934520.1">
    <property type="nucleotide sequence ID" value="NZ_SJPR01000004.1"/>
</dbReference>
<feature type="active site" evidence="3">
    <location>
        <position position="141"/>
    </location>
</feature>
<evidence type="ECO:0000256" key="5">
    <source>
        <dbReference type="RuleBase" id="RU362028"/>
    </source>
</evidence>
<name>A0A5C6A7M6_9BACT</name>
<dbReference type="CDD" id="cd02869">
    <property type="entry name" value="PseudoU_synth_RluA_like"/>
    <property type="match status" value="1"/>
</dbReference>
<evidence type="ECO:0000259" key="6">
    <source>
        <dbReference type="SMART" id="SM00363"/>
    </source>
</evidence>
<dbReference type="PROSITE" id="PS50889">
    <property type="entry name" value="S4"/>
    <property type="match status" value="1"/>
</dbReference>
<keyword evidence="2 5" id="KW-0413">Isomerase</keyword>